<name>A0A388TFH8_TERA1</name>
<dbReference type="AlphaFoldDB" id="A0A388TFH8"/>
<protein>
    <recommendedName>
        <fullName evidence="1">Dit-like phage tail protein N-terminal domain-containing protein</fullName>
    </recommendedName>
</protein>
<reference evidence="2 3" key="1">
    <citation type="journal article" date="2019" name="ISME J.">
        <title>Genome analyses of uncultured TG2/ZB3 bacteria in 'Margulisbacteria' specifically attached to ectosymbiotic spirochetes of protists in the termite gut.</title>
        <authorList>
            <person name="Utami Y.D."/>
            <person name="Kuwahara H."/>
            <person name="Igai K."/>
            <person name="Murakami T."/>
            <person name="Sugaya K."/>
            <person name="Morikawa T."/>
            <person name="Nagura Y."/>
            <person name="Yuki M."/>
            <person name="Deevong P."/>
            <person name="Inoue T."/>
            <person name="Kihara K."/>
            <person name="Lo N."/>
            <person name="Yamada A."/>
            <person name="Ohkuma M."/>
            <person name="Hongoh Y."/>
        </authorList>
    </citation>
    <scope>NUCLEOTIDE SEQUENCE [LARGE SCALE GENOMIC DNA]</scope>
    <source>
        <strain evidence="2">NkOx7-01</strain>
    </source>
</reference>
<feature type="domain" description="Dit-like phage tail protein N-terminal" evidence="1">
    <location>
        <begin position="46"/>
        <end position="238"/>
    </location>
</feature>
<dbReference type="InterPro" id="IPR048494">
    <property type="entry name" value="Dit-like_N"/>
</dbReference>
<evidence type="ECO:0000313" key="3">
    <source>
        <dbReference type="Proteomes" id="UP000269352"/>
    </source>
</evidence>
<accession>A0A388TFH8</accession>
<sequence>MSIDTIFQQVQDTAKNALSGVNKFIDDTYKVIVKPADTKGINGFVFDIPQETSLTKSKDITDHWTEDGQWVNDHAAKKPVEISMSGQVGELVDYLHKNTSFGKIGEAAGSLNNRLTAIGGTLGALGMDMSPQVVQTAQKILYDTQQVAKTADQIQHRAQNIVDAVRSVQKVGHQKEIYTELNALYEQDALLEVDTPWESFSNMAITELSVVEDEETQSITNISITLKEVRIAEIEITAFKGSIDVPRQQIQIAAESNNGQITGQQKDSQSWLHGVAKKVVSWFK</sequence>
<keyword evidence="3" id="KW-1185">Reference proteome</keyword>
<gene>
    <name evidence="2" type="ORF">NO1_1935</name>
</gene>
<comment type="caution">
    <text evidence="2">The sequence shown here is derived from an EMBL/GenBank/DDBJ whole genome shotgun (WGS) entry which is preliminary data.</text>
</comment>
<evidence type="ECO:0000313" key="2">
    <source>
        <dbReference type="EMBL" id="GBR74827.1"/>
    </source>
</evidence>
<dbReference type="Pfam" id="PF21821">
    <property type="entry name" value="Dit_like"/>
    <property type="match status" value="1"/>
</dbReference>
<organism evidence="2 3">
    <name type="scientific">Termititenax aidoneus</name>
    <dbReference type="NCBI Taxonomy" id="2218524"/>
    <lineage>
        <taxon>Bacteria</taxon>
        <taxon>Bacillati</taxon>
        <taxon>Candidatus Margulisiibacteriota</taxon>
        <taxon>Candidatus Termititenacia</taxon>
        <taxon>Candidatus Termititenacales</taxon>
        <taxon>Candidatus Termititenacaceae</taxon>
        <taxon>Candidatus Termititenax</taxon>
    </lineage>
</organism>
<proteinExistence type="predicted"/>
<dbReference type="EMBL" id="BGZN01000091">
    <property type="protein sequence ID" value="GBR74827.1"/>
    <property type="molecule type" value="Genomic_DNA"/>
</dbReference>
<dbReference type="Proteomes" id="UP000269352">
    <property type="component" value="Unassembled WGS sequence"/>
</dbReference>
<evidence type="ECO:0000259" key="1">
    <source>
        <dbReference type="Pfam" id="PF21821"/>
    </source>
</evidence>